<dbReference type="SUPFAM" id="SSF46767">
    <property type="entry name" value="Methylated DNA-protein cysteine methyltransferase, C-terminal domain"/>
    <property type="match status" value="1"/>
</dbReference>
<dbReference type="OrthoDB" id="9132167at2"/>
<dbReference type="AlphaFoldDB" id="A0A3E1F0Z4"/>
<accession>A0A3E1F0Z4</accession>
<keyword evidence="4" id="KW-1185">Reference proteome</keyword>
<dbReference type="InterPro" id="IPR036388">
    <property type="entry name" value="WH-like_DNA-bd_sf"/>
</dbReference>
<dbReference type="InterPro" id="IPR052520">
    <property type="entry name" value="ATL_DNA_repair"/>
</dbReference>
<dbReference type="EMBL" id="QURB01000001">
    <property type="protein sequence ID" value="RFC55475.1"/>
    <property type="molecule type" value="Genomic_DNA"/>
</dbReference>
<organism evidence="3 4">
    <name type="scientific">Brumimicrobium aurantiacum</name>
    <dbReference type="NCBI Taxonomy" id="1737063"/>
    <lineage>
        <taxon>Bacteria</taxon>
        <taxon>Pseudomonadati</taxon>
        <taxon>Bacteroidota</taxon>
        <taxon>Flavobacteriia</taxon>
        <taxon>Flavobacteriales</taxon>
        <taxon>Crocinitomicaceae</taxon>
        <taxon>Brumimicrobium</taxon>
    </lineage>
</organism>
<evidence type="ECO:0000313" key="3">
    <source>
        <dbReference type="EMBL" id="RFC55475.1"/>
    </source>
</evidence>
<dbReference type="PANTHER" id="PTHR42942">
    <property type="entry name" value="6-O-METHYLGUANINE DNA METHYLTRANSFERASE"/>
    <property type="match status" value="1"/>
</dbReference>
<reference evidence="3 4" key="1">
    <citation type="submission" date="2018-08" db="EMBL/GenBank/DDBJ databases">
        <title>The draft genome squence of Brumimicrobium sp. N62.</title>
        <authorList>
            <person name="Du Z.-J."/>
            <person name="Luo H.-R."/>
        </authorList>
    </citation>
    <scope>NUCLEOTIDE SEQUENCE [LARGE SCALE GENOMIC DNA]</scope>
    <source>
        <strain evidence="3 4">N62</strain>
    </source>
</reference>
<dbReference type="CDD" id="cd06445">
    <property type="entry name" value="ATase"/>
    <property type="match status" value="1"/>
</dbReference>
<dbReference type="InterPro" id="IPR036217">
    <property type="entry name" value="MethylDNA_cys_MeTrfase_DNAb"/>
</dbReference>
<dbReference type="Pfam" id="PF01035">
    <property type="entry name" value="DNA_binding_1"/>
    <property type="match status" value="1"/>
</dbReference>
<comment type="caution">
    <text evidence="3">The sequence shown here is derived from an EMBL/GenBank/DDBJ whole genome shotgun (WGS) entry which is preliminary data.</text>
</comment>
<dbReference type="GO" id="GO:0003824">
    <property type="term" value="F:catalytic activity"/>
    <property type="evidence" value="ECO:0007669"/>
    <property type="project" value="InterPro"/>
</dbReference>
<dbReference type="RefSeq" id="WP_116879312.1">
    <property type="nucleotide sequence ID" value="NZ_QURB01000001.1"/>
</dbReference>
<dbReference type="PANTHER" id="PTHR42942:SF1">
    <property type="entry name" value="ALKYLTRANSFERASE-LIKE PROTEIN 1"/>
    <property type="match status" value="1"/>
</dbReference>
<dbReference type="Proteomes" id="UP000257127">
    <property type="component" value="Unassembled WGS sequence"/>
</dbReference>
<gene>
    <name evidence="3" type="ORF">DXU93_00645</name>
</gene>
<evidence type="ECO:0000313" key="4">
    <source>
        <dbReference type="Proteomes" id="UP000257127"/>
    </source>
</evidence>
<protein>
    <submittedName>
        <fullName evidence="3">MGMT family protein</fullName>
    </submittedName>
</protein>
<name>A0A3E1F0Z4_9FLAO</name>
<keyword evidence="1" id="KW-0227">DNA damage</keyword>
<proteinExistence type="predicted"/>
<feature type="domain" description="Methylated-DNA-[protein]-cysteine S-methyltransferase DNA binding" evidence="2">
    <location>
        <begin position="13"/>
        <end position="95"/>
    </location>
</feature>
<dbReference type="InterPro" id="IPR014048">
    <property type="entry name" value="MethylDNA_cys_MeTrfase_DNA-bd"/>
</dbReference>
<dbReference type="GO" id="GO:0006281">
    <property type="term" value="P:DNA repair"/>
    <property type="evidence" value="ECO:0007669"/>
    <property type="project" value="InterPro"/>
</dbReference>
<dbReference type="Gene3D" id="1.10.10.10">
    <property type="entry name" value="Winged helix-like DNA-binding domain superfamily/Winged helix DNA-binding domain"/>
    <property type="match status" value="1"/>
</dbReference>
<sequence>MKNFDTISSETKDFFQRVFEITKLIPEGRVTSYGSIAKALGTAKSSRMVGWAMNASHREKDIPAHRVVNRNGVLTGKMHFVPPEAMQERLEKEGIKVVDDKIVNFKAHFWDPQIELGL</sequence>
<evidence type="ECO:0000256" key="1">
    <source>
        <dbReference type="ARBA" id="ARBA00022763"/>
    </source>
</evidence>
<evidence type="ECO:0000259" key="2">
    <source>
        <dbReference type="Pfam" id="PF01035"/>
    </source>
</evidence>
<dbReference type="NCBIfam" id="TIGR00589">
    <property type="entry name" value="ogt"/>
    <property type="match status" value="1"/>
</dbReference>